<reference evidence="1 2" key="1">
    <citation type="submission" date="2019-11" db="EMBL/GenBank/DDBJ databases">
        <authorList>
            <person name="Wei B."/>
        </authorList>
    </citation>
    <scope>NUCLEOTIDE SEQUENCE [LARGE SCALE GENOMIC DNA]</scope>
</reference>
<protein>
    <submittedName>
        <fullName evidence="1">Uncharacterized protein</fullName>
    </submittedName>
</protein>
<name>A0A6B9LQI0_9CAUD</name>
<evidence type="ECO:0000313" key="2">
    <source>
        <dbReference type="Proteomes" id="UP000463850"/>
    </source>
</evidence>
<organism evidence="1 2">
    <name type="scientific">Shigella phage Z31</name>
    <dbReference type="NCBI Taxonomy" id="2675202"/>
    <lineage>
        <taxon>Viruses</taxon>
        <taxon>Duplodnaviria</taxon>
        <taxon>Heunggongvirae</taxon>
        <taxon>Uroviricota</taxon>
        <taxon>Caudoviricetes</taxon>
        <taxon>Andersonviridae</taxon>
        <taxon>Ounavirinae</taxon>
        <taxon>Felixounavirus</taxon>
        <taxon>Felixounavirus Z31</taxon>
    </lineage>
</organism>
<proteinExistence type="predicted"/>
<sequence>MQILDNPVRIVKKNFKNIFGKNVMKRAHATTTKQNYNQELFFNPLQIFLLTFLFRCGSLVRNGDIPTCTHLPAQFENDFSCPT</sequence>
<dbReference type="EMBL" id="MN655999">
    <property type="protein sequence ID" value="QHB48887.1"/>
    <property type="molecule type" value="Genomic_DNA"/>
</dbReference>
<accession>A0A6B9LQI0</accession>
<keyword evidence="2" id="KW-1185">Reference proteome</keyword>
<evidence type="ECO:0000313" key="1">
    <source>
        <dbReference type="EMBL" id="QHB48887.1"/>
    </source>
</evidence>
<dbReference type="Proteomes" id="UP000463850">
    <property type="component" value="Segment"/>
</dbReference>